<evidence type="ECO:0000313" key="2">
    <source>
        <dbReference type="EMBL" id="MBO1868216.1"/>
    </source>
</evidence>
<evidence type="ECO:0000313" key="4">
    <source>
        <dbReference type="Proteomes" id="UP000664702"/>
    </source>
</evidence>
<dbReference type="Proteomes" id="UP000664702">
    <property type="component" value="Chromosome"/>
</dbReference>
<protein>
    <submittedName>
        <fullName evidence="2">Uncharacterized protein</fullName>
    </submittedName>
</protein>
<feature type="region of interest" description="Disordered" evidence="1">
    <location>
        <begin position="184"/>
        <end position="240"/>
    </location>
</feature>
<evidence type="ECO:0000256" key="1">
    <source>
        <dbReference type="SAM" id="MobiDB-lite"/>
    </source>
</evidence>
<dbReference type="KEGG" id="bban:J4G43_046000"/>
<proteinExistence type="predicted"/>
<dbReference type="RefSeq" id="WP_208088775.1">
    <property type="nucleotide sequence ID" value="NZ_CP086136.1"/>
</dbReference>
<dbReference type="AlphaFoldDB" id="A0A939ME41"/>
<gene>
    <name evidence="3" type="ORF">J4G43_046000</name>
    <name evidence="2" type="ORF">J4G43_47720</name>
</gene>
<evidence type="ECO:0000313" key="3">
    <source>
        <dbReference type="EMBL" id="UEM11734.1"/>
    </source>
</evidence>
<reference evidence="2" key="1">
    <citation type="submission" date="2021-03" db="EMBL/GenBank/DDBJ databases">
        <title>Whole Genome Sequence of Bradyrhizobium sp. Strain 144S4.</title>
        <authorList>
            <person name="Bromfield E.S.P."/>
            <person name="Cloutier S."/>
        </authorList>
    </citation>
    <scope>NUCLEOTIDE SEQUENCE [LARGE SCALE GENOMIC DNA]</scope>
    <source>
        <strain evidence="2">144S4</strain>
    </source>
</reference>
<feature type="compositionally biased region" description="Basic and acidic residues" evidence="1">
    <location>
        <begin position="204"/>
        <end position="225"/>
    </location>
</feature>
<sequence length="240" mass="27237">MSTYAIEIADKVLELLQAPTADAPTPFFKSYWRTPMRQVAASDLPLLGVYILRETRGPDGDENAGEIRFIHRLHLGIAGAISNADPGEQLRILEERMADIDDRLLTNPDFVRMIEGVIAMDRRSQYAQVAETPVAEIQIEMVVTFRTYWEPVVPDDFKTMHVETRYPNANVDPAEVQQITQEYDIPQNAKGTHDGPENPRQGRGRSEIEAPERRDDPARRVDVARRSIHAPPPARGRHHR</sequence>
<reference evidence="3 4" key="2">
    <citation type="journal article" date="2022" name="Int. J. Syst. Evol. Microbiol.">
        <title>Strains of Bradyrhizobium barranii sp. nov. associated with legumes native to Canada are symbionts of soybeans and belong to different subspecies (subsp. barranii subsp. nov. and subsp. apii subsp. nov.) and symbiovars (sv. glycinearum and sv. septentrionale).</title>
        <authorList>
            <person name="Bromfield E.S.P."/>
            <person name="Cloutier S."/>
            <person name="Wasai-Hara S."/>
            <person name="Minamisawa K."/>
        </authorList>
    </citation>
    <scope>NUCLEOTIDE SEQUENCE [LARGE SCALE GENOMIC DNA]</scope>
    <source>
        <strain evidence="3 4">144S4</strain>
    </source>
</reference>
<dbReference type="EMBL" id="CP086136">
    <property type="protein sequence ID" value="UEM11734.1"/>
    <property type="molecule type" value="Genomic_DNA"/>
</dbReference>
<dbReference type="EMBL" id="JAGEMI010000001">
    <property type="protein sequence ID" value="MBO1868216.1"/>
    <property type="molecule type" value="Genomic_DNA"/>
</dbReference>
<accession>A0A939ME41</accession>
<name>A0A939ME41_9BRAD</name>
<organism evidence="2">
    <name type="scientific">Bradyrhizobium barranii subsp. barranii</name>
    <dbReference type="NCBI Taxonomy" id="2823807"/>
    <lineage>
        <taxon>Bacteria</taxon>
        <taxon>Pseudomonadati</taxon>
        <taxon>Pseudomonadota</taxon>
        <taxon>Alphaproteobacteria</taxon>
        <taxon>Hyphomicrobiales</taxon>
        <taxon>Nitrobacteraceae</taxon>
        <taxon>Bradyrhizobium</taxon>
        <taxon>Bradyrhizobium barranii</taxon>
    </lineage>
</organism>